<reference evidence="2 3" key="1">
    <citation type="submission" date="2013-11" db="EMBL/GenBank/DDBJ databases">
        <title>Single cell genomics of uncultured Tannerella BU063 (oral taxon 286).</title>
        <authorList>
            <person name="Beall C.J."/>
            <person name="Campbell A.G."/>
            <person name="Griffen A.L."/>
            <person name="Podar M."/>
            <person name="Leys E.J."/>
        </authorList>
    </citation>
    <scope>NUCLEOTIDE SEQUENCE [LARGE SCALE GENOMIC DNA]</scope>
    <source>
        <strain evidence="2">Cell 5</strain>
    </source>
</reference>
<comment type="caution">
    <text evidence="2">The sequence shown here is derived from an EMBL/GenBank/DDBJ whole genome shotgun (WGS) entry which is preliminary data.</text>
</comment>
<dbReference type="InterPro" id="IPR029044">
    <property type="entry name" value="Nucleotide-diphossugar_trans"/>
</dbReference>
<name>W2C7G6_9BACT</name>
<dbReference type="PATRIC" id="fig|1410950.3.peg.2501"/>
<proteinExistence type="predicted"/>
<evidence type="ECO:0000259" key="1">
    <source>
        <dbReference type="Pfam" id="PF00535"/>
    </source>
</evidence>
<evidence type="ECO:0000313" key="2">
    <source>
        <dbReference type="EMBL" id="ETK03124.1"/>
    </source>
</evidence>
<dbReference type="Proteomes" id="UP000018872">
    <property type="component" value="Unassembled WGS sequence"/>
</dbReference>
<feature type="domain" description="Glycosyltransferase 2-like" evidence="1">
    <location>
        <begin position="7"/>
        <end position="112"/>
    </location>
</feature>
<dbReference type="SUPFAM" id="SSF53448">
    <property type="entry name" value="Nucleotide-diphospho-sugar transferases"/>
    <property type="match status" value="1"/>
</dbReference>
<evidence type="ECO:0000313" key="3">
    <source>
        <dbReference type="Proteomes" id="UP000018872"/>
    </source>
</evidence>
<dbReference type="EMBL" id="AYYC01000741">
    <property type="protein sequence ID" value="ETK03124.1"/>
    <property type="molecule type" value="Genomic_DNA"/>
</dbReference>
<dbReference type="Pfam" id="PF00535">
    <property type="entry name" value="Glycos_transf_2"/>
    <property type="match status" value="1"/>
</dbReference>
<sequence>MMQLAPIVLFTYNRPVHTRQTIDALLKNEYASESDLIIFSDAPKNDVAEEGVRQTRIYLKGITGFRSIKIIERVENMGLAANIIDGVTQVVNEYGRIIVLEDDLLTSPYFLKFMNEALTMYEQVEEVISVHGYLYPIKKKLPESFFIRGADCLGWGTWKRGWDLFTPNGAKLLNDIKARKLKWTFDFSGSYPFAKMLKKQTEGSVSSWAVRWYASALLKDKLTLYPGCSLIFHNGSDGSGTNYSGDNALDVKLFDRPIVLERLLPKEDINARKAFIGYFRYAMLWHKIRYRIKCVFQARKG</sequence>
<gene>
    <name evidence="2" type="ORF">T229_15690</name>
</gene>
<organism evidence="2 3">
    <name type="scientific">Tannerella sp. oral taxon BU063 isolate Cell 5</name>
    <dbReference type="NCBI Taxonomy" id="1410950"/>
    <lineage>
        <taxon>Bacteria</taxon>
        <taxon>Pseudomonadati</taxon>
        <taxon>Bacteroidota</taxon>
        <taxon>Bacteroidia</taxon>
        <taxon>Bacteroidales</taxon>
        <taxon>Tannerellaceae</taxon>
        <taxon>Tannerella</taxon>
    </lineage>
</organism>
<protein>
    <submittedName>
        <fullName evidence="2">Glycosyl transferase</fullName>
    </submittedName>
</protein>
<dbReference type="GO" id="GO:0016740">
    <property type="term" value="F:transferase activity"/>
    <property type="evidence" value="ECO:0007669"/>
    <property type="project" value="UniProtKB-KW"/>
</dbReference>
<dbReference type="InterPro" id="IPR001173">
    <property type="entry name" value="Glyco_trans_2-like"/>
</dbReference>
<accession>W2C7G6</accession>
<dbReference type="Gene3D" id="3.90.550.10">
    <property type="entry name" value="Spore Coat Polysaccharide Biosynthesis Protein SpsA, Chain A"/>
    <property type="match status" value="1"/>
</dbReference>
<keyword evidence="2" id="KW-0808">Transferase</keyword>
<dbReference type="AlphaFoldDB" id="W2C7G6"/>